<keyword evidence="1" id="KW-0812">Transmembrane</keyword>
<keyword evidence="3" id="KW-1185">Reference proteome</keyword>
<reference evidence="2" key="2">
    <citation type="submission" date="2020-09" db="EMBL/GenBank/DDBJ databases">
        <authorList>
            <person name="Sun Q."/>
            <person name="Ohkuma M."/>
        </authorList>
    </citation>
    <scope>NUCLEOTIDE SEQUENCE</scope>
    <source>
        <strain evidence="2">JCM 3035</strain>
    </source>
</reference>
<proteinExistence type="predicted"/>
<reference evidence="2" key="1">
    <citation type="journal article" date="2014" name="Int. J. Syst. Evol. Microbiol.">
        <title>Complete genome sequence of Corynebacterium casei LMG S-19264T (=DSM 44701T), isolated from a smear-ripened cheese.</title>
        <authorList>
            <consortium name="US DOE Joint Genome Institute (JGI-PGF)"/>
            <person name="Walter F."/>
            <person name="Albersmeier A."/>
            <person name="Kalinowski J."/>
            <person name="Ruckert C."/>
        </authorList>
    </citation>
    <scope>NUCLEOTIDE SEQUENCE</scope>
    <source>
        <strain evidence="2">JCM 3035</strain>
    </source>
</reference>
<keyword evidence="1" id="KW-0472">Membrane</keyword>
<evidence type="ECO:0000256" key="1">
    <source>
        <dbReference type="SAM" id="Phobius"/>
    </source>
</evidence>
<keyword evidence="1" id="KW-1133">Transmembrane helix</keyword>
<evidence type="ECO:0000313" key="2">
    <source>
        <dbReference type="EMBL" id="GGK76857.1"/>
    </source>
</evidence>
<sequence>MAHARPIRDRTVLWMPEAGALRAWRAAVLAAMCVLLPLPLIGHALVHETRRAWLAWPCSPLWRARAR</sequence>
<dbReference type="EMBL" id="BMPQ01000009">
    <property type="protein sequence ID" value="GGK76857.1"/>
    <property type="molecule type" value="Genomic_DNA"/>
</dbReference>
<gene>
    <name evidence="2" type="ORF">GCM10010094_42580</name>
</gene>
<dbReference type="RefSeq" id="WP_189323450.1">
    <property type="nucleotide sequence ID" value="NZ_BMPQ01000009.1"/>
</dbReference>
<comment type="caution">
    <text evidence="2">The sequence shown here is derived from an EMBL/GenBank/DDBJ whole genome shotgun (WGS) entry which is preliminary data.</text>
</comment>
<evidence type="ECO:0000313" key="3">
    <source>
        <dbReference type="Proteomes" id="UP000637788"/>
    </source>
</evidence>
<dbReference type="AlphaFoldDB" id="A0A917QZF6"/>
<name>A0A917QZF6_9ACTN</name>
<feature type="transmembrane region" description="Helical" evidence="1">
    <location>
        <begin position="23"/>
        <end position="46"/>
    </location>
</feature>
<accession>A0A917QZF6</accession>
<protein>
    <submittedName>
        <fullName evidence="2">Uncharacterized protein</fullName>
    </submittedName>
</protein>
<dbReference type="Proteomes" id="UP000637788">
    <property type="component" value="Unassembled WGS sequence"/>
</dbReference>
<organism evidence="2 3">
    <name type="scientific">Streptomyces flaveus</name>
    <dbReference type="NCBI Taxonomy" id="66370"/>
    <lineage>
        <taxon>Bacteria</taxon>
        <taxon>Bacillati</taxon>
        <taxon>Actinomycetota</taxon>
        <taxon>Actinomycetes</taxon>
        <taxon>Kitasatosporales</taxon>
        <taxon>Streptomycetaceae</taxon>
        <taxon>Streptomyces</taxon>
        <taxon>Streptomyces aurantiacus group</taxon>
    </lineage>
</organism>